<dbReference type="PANTHER" id="PTHR20772">
    <property type="entry name" value="PROTEIN FMP42"/>
    <property type="match status" value="1"/>
</dbReference>
<feature type="transmembrane region" description="Helical" evidence="7">
    <location>
        <begin position="96"/>
        <end position="114"/>
    </location>
</feature>
<dbReference type="HOGENOM" id="CLU_042366_0_0_1"/>
<dbReference type="PaxDb" id="2903-EOD24200"/>
<feature type="transmembrane region" description="Helical" evidence="7">
    <location>
        <begin position="16"/>
        <end position="37"/>
    </location>
</feature>
<comment type="subcellular location">
    <subcellularLocation>
        <location evidence="1">Membrane</location>
        <topology evidence="1">Multi-pass membrane protein</topology>
    </subcellularLocation>
</comment>
<name>A0A0D3JL15_EMIH1</name>
<dbReference type="STRING" id="2903.R1EBY0"/>
<dbReference type="InterPro" id="IPR052599">
    <property type="entry name" value="SLC43A_AATransporter"/>
</dbReference>
<evidence type="ECO:0000256" key="3">
    <source>
        <dbReference type="ARBA" id="ARBA00022448"/>
    </source>
</evidence>
<evidence type="ECO:0000256" key="1">
    <source>
        <dbReference type="ARBA" id="ARBA00004141"/>
    </source>
</evidence>
<dbReference type="KEGG" id="ehx:EMIHUDRAFT_238832"/>
<dbReference type="Proteomes" id="UP000013827">
    <property type="component" value="Unassembled WGS sequence"/>
</dbReference>
<dbReference type="InterPro" id="IPR036259">
    <property type="entry name" value="MFS_trans_sf"/>
</dbReference>
<evidence type="ECO:0000256" key="7">
    <source>
        <dbReference type="SAM" id="Phobius"/>
    </source>
</evidence>
<keyword evidence="9" id="KW-1185">Reference proteome</keyword>
<keyword evidence="3" id="KW-0813">Transport</keyword>
<dbReference type="GeneID" id="17269744"/>
<evidence type="ECO:0000256" key="4">
    <source>
        <dbReference type="ARBA" id="ARBA00022692"/>
    </source>
</evidence>
<evidence type="ECO:0000313" key="8">
    <source>
        <dbReference type="EnsemblProtists" id="EOD24200"/>
    </source>
</evidence>
<evidence type="ECO:0000313" key="9">
    <source>
        <dbReference type="Proteomes" id="UP000013827"/>
    </source>
</evidence>
<dbReference type="EnsemblProtists" id="EOD24200">
    <property type="protein sequence ID" value="EOD24200"/>
    <property type="gene ID" value="EMIHUDRAFT_238832"/>
</dbReference>
<keyword evidence="6 7" id="KW-0472">Membrane</keyword>
<feature type="transmembrane region" description="Helical" evidence="7">
    <location>
        <begin position="376"/>
        <end position="394"/>
    </location>
</feature>
<dbReference type="eggNOG" id="ENOG502QUZ1">
    <property type="taxonomic scope" value="Eukaryota"/>
</dbReference>
<keyword evidence="4 7" id="KW-0812">Transmembrane</keyword>
<evidence type="ECO:0008006" key="10">
    <source>
        <dbReference type="Google" id="ProtNLM"/>
    </source>
</evidence>
<dbReference type="GO" id="GO:0016020">
    <property type="term" value="C:membrane"/>
    <property type="evidence" value="ECO:0007669"/>
    <property type="project" value="UniProtKB-SubCell"/>
</dbReference>
<feature type="transmembrane region" description="Helical" evidence="7">
    <location>
        <begin position="293"/>
        <end position="311"/>
    </location>
</feature>
<evidence type="ECO:0000256" key="6">
    <source>
        <dbReference type="ARBA" id="ARBA00023136"/>
    </source>
</evidence>
<dbReference type="Gene3D" id="1.20.1250.20">
    <property type="entry name" value="MFS general substrate transporter like domains"/>
    <property type="match status" value="1"/>
</dbReference>
<dbReference type="SUPFAM" id="SSF103473">
    <property type="entry name" value="MFS general substrate transporter"/>
    <property type="match status" value="1"/>
</dbReference>
<organism evidence="8 9">
    <name type="scientific">Emiliania huxleyi (strain CCMP1516)</name>
    <dbReference type="NCBI Taxonomy" id="280463"/>
    <lineage>
        <taxon>Eukaryota</taxon>
        <taxon>Haptista</taxon>
        <taxon>Haptophyta</taxon>
        <taxon>Prymnesiophyceae</taxon>
        <taxon>Isochrysidales</taxon>
        <taxon>Noelaerhabdaceae</taxon>
        <taxon>Emiliania</taxon>
    </lineage>
</organism>
<keyword evidence="5 7" id="KW-1133">Transmembrane helix</keyword>
<feature type="transmembrane region" description="Helical" evidence="7">
    <location>
        <begin position="189"/>
        <end position="211"/>
    </location>
</feature>
<comment type="similarity">
    <text evidence="2">Belongs to the SLC43A transporter (TC 2.A.1.44) family.</text>
</comment>
<dbReference type="AlphaFoldDB" id="A0A0D3JL15"/>
<reference evidence="9" key="1">
    <citation type="journal article" date="2013" name="Nature">
        <title>Pan genome of the phytoplankton Emiliania underpins its global distribution.</title>
        <authorList>
            <person name="Read B.A."/>
            <person name="Kegel J."/>
            <person name="Klute M.J."/>
            <person name="Kuo A."/>
            <person name="Lefebvre S.C."/>
            <person name="Maumus F."/>
            <person name="Mayer C."/>
            <person name="Miller J."/>
            <person name="Monier A."/>
            <person name="Salamov A."/>
            <person name="Young J."/>
            <person name="Aguilar M."/>
            <person name="Claverie J.M."/>
            <person name="Frickenhaus S."/>
            <person name="Gonzalez K."/>
            <person name="Herman E.K."/>
            <person name="Lin Y.C."/>
            <person name="Napier J."/>
            <person name="Ogata H."/>
            <person name="Sarno A.F."/>
            <person name="Shmutz J."/>
            <person name="Schroeder D."/>
            <person name="de Vargas C."/>
            <person name="Verret F."/>
            <person name="von Dassow P."/>
            <person name="Valentin K."/>
            <person name="Van de Peer Y."/>
            <person name="Wheeler G."/>
            <person name="Dacks J.B."/>
            <person name="Delwiche C.F."/>
            <person name="Dyhrman S.T."/>
            <person name="Glockner G."/>
            <person name="John U."/>
            <person name="Richards T."/>
            <person name="Worden A.Z."/>
            <person name="Zhang X."/>
            <person name="Grigoriev I.V."/>
            <person name="Allen A.E."/>
            <person name="Bidle K."/>
            <person name="Borodovsky M."/>
            <person name="Bowler C."/>
            <person name="Brownlee C."/>
            <person name="Cock J.M."/>
            <person name="Elias M."/>
            <person name="Gladyshev V.N."/>
            <person name="Groth M."/>
            <person name="Guda C."/>
            <person name="Hadaegh A."/>
            <person name="Iglesias-Rodriguez M.D."/>
            <person name="Jenkins J."/>
            <person name="Jones B.M."/>
            <person name="Lawson T."/>
            <person name="Leese F."/>
            <person name="Lindquist E."/>
            <person name="Lobanov A."/>
            <person name="Lomsadze A."/>
            <person name="Malik S.B."/>
            <person name="Marsh M.E."/>
            <person name="Mackinder L."/>
            <person name="Mock T."/>
            <person name="Mueller-Roeber B."/>
            <person name="Pagarete A."/>
            <person name="Parker M."/>
            <person name="Probert I."/>
            <person name="Quesneville H."/>
            <person name="Raines C."/>
            <person name="Rensing S.A."/>
            <person name="Riano-Pachon D.M."/>
            <person name="Richier S."/>
            <person name="Rokitta S."/>
            <person name="Shiraiwa Y."/>
            <person name="Soanes D.M."/>
            <person name="van der Giezen M."/>
            <person name="Wahlund T.M."/>
            <person name="Williams B."/>
            <person name="Wilson W."/>
            <person name="Wolfe G."/>
            <person name="Wurch L.L."/>
        </authorList>
    </citation>
    <scope>NUCLEOTIDE SEQUENCE</scope>
</reference>
<protein>
    <recommendedName>
        <fullName evidence="10">Major facilitator superfamily (MFS) profile domain-containing protein</fullName>
    </recommendedName>
</protein>
<evidence type="ECO:0000256" key="2">
    <source>
        <dbReference type="ARBA" id="ARBA00006595"/>
    </source>
</evidence>
<feature type="transmembrane region" description="Helical" evidence="7">
    <location>
        <begin position="126"/>
        <end position="146"/>
    </location>
</feature>
<proteinExistence type="inferred from homology"/>
<feature type="transmembrane region" description="Helical" evidence="7">
    <location>
        <begin position="348"/>
        <end position="370"/>
    </location>
</feature>
<sequence>MWLQDSEAAAKFRQRGFLLVADLASVFLFSGIIFGWAPLSAMLVDEGFYSHQCVGEPAPCDAQANSLNLAFTIGSTAVSFLSIPAGMLVDKFGPAVGTVVAAVLEISGLIGIAVCEDVNRETGFDLFLVSFTMISVGGAFTMFNAYSAPFLFKSSMNVVIELTACLFDGSCIIFTFFKMAYDAGVPFSTLWWFFVGLAGGVYALLILAWIVNAKELKESRAVDSTPSAEEAKSPHADSLPSKPLLEQVRTLEFVAVCLYAAIQVPRSNLYLGSVDLTNREYALLYDWPDVDRVISIIGLIIPLGFAAVPFIEASIHYLDLIGTFLVCSALGLLYNFLQLVPAQSAQLLGAVVFAAFRAFLFSILAAFNGATFGPTSMGSIMGLCMFVSSIVNLGQAPNAQLIPESYREGKA</sequence>
<evidence type="ECO:0000256" key="5">
    <source>
        <dbReference type="ARBA" id="ARBA00022989"/>
    </source>
</evidence>
<reference evidence="8" key="2">
    <citation type="submission" date="2024-10" db="UniProtKB">
        <authorList>
            <consortium name="EnsemblProtists"/>
        </authorList>
    </citation>
    <scope>IDENTIFICATION</scope>
</reference>
<accession>A0A0D3JL15</accession>
<dbReference type="RefSeq" id="XP_005776629.1">
    <property type="nucleotide sequence ID" value="XM_005776572.1"/>
</dbReference>
<feature type="transmembrane region" description="Helical" evidence="7">
    <location>
        <begin position="317"/>
        <end position="336"/>
    </location>
</feature>
<dbReference type="PANTHER" id="PTHR20772:SF2">
    <property type="entry name" value="PROTEIN FMP42"/>
    <property type="match status" value="1"/>
</dbReference>